<reference evidence="1 2" key="1">
    <citation type="submission" date="2013-02" db="EMBL/GenBank/DDBJ databases">
        <title>A novel strain isolated from Lonar lake, Maharashtra, India.</title>
        <authorList>
            <person name="Singh A."/>
        </authorList>
    </citation>
    <scope>NUCLEOTIDE SEQUENCE [LARGE SCALE GENOMIC DNA]</scope>
    <source>
        <strain evidence="1 2">AK24</strain>
    </source>
</reference>
<accession>R7ZXY3</accession>
<proteinExistence type="predicted"/>
<protein>
    <submittedName>
        <fullName evidence="1">Uncharacterized protein</fullName>
    </submittedName>
</protein>
<dbReference type="STRING" id="1232681.ADIS_0427"/>
<comment type="caution">
    <text evidence="1">The sequence shown here is derived from an EMBL/GenBank/DDBJ whole genome shotgun (WGS) entry which is preliminary data.</text>
</comment>
<gene>
    <name evidence="1" type="ORF">ADIS_0427</name>
</gene>
<sequence>MTIEATWQTGNSLLFSGNLSQMDLADIGFAGLFGKSGYVAMAMFEYTQEDGFTRLGNRKNAAQFGTDLLIGGYNRWHVDKMSAAGVEKSVVDFFNSFNGNLRNTVGTGIKEGIKDE</sequence>
<name>R7ZXY3_9BACT</name>
<dbReference type="AlphaFoldDB" id="R7ZXY3"/>
<evidence type="ECO:0000313" key="2">
    <source>
        <dbReference type="Proteomes" id="UP000013909"/>
    </source>
</evidence>
<keyword evidence="2" id="KW-1185">Reference proteome</keyword>
<dbReference type="EMBL" id="AQHR01000020">
    <property type="protein sequence ID" value="EON79010.1"/>
    <property type="molecule type" value="Genomic_DNA"/>
</dbReference>
<evidence type="ECO:0000313" key="1">
    <source>
        <dbReference type="EMBL" id="EON79010.1"/>
    </source>
</evidence>
<organism evidence="1 2">
    <name type="scientific">Lunatimonas lonarensis</name>
    <dbReference type="NCBI Taxonomy" id="1232681"/>
    <lineage>
        <taxon>Bacteria</taxon>
        <taxon>Pseudomonadati</taxon>
        <taxon>Bacteroidota</taxon>
        <taxon>Cytophagia</taxon>
        <taxon>Cytophagales</taxon>
        <taxon>Cyclobacteriaceae</taxon>
    </lineage>
</organism>
<dbReference type="Proteomes" id="UP000013909">
    <property type="component" value="Unassembled WGS sequence"/>
</dbReference>